<accession>A0A402CRL2</accession>
<sequence length="68" mass="7796">MLNLDQVEKVDELLREGMSPQRVATEIGLENRSKLNYHLLRAGKKIRTVRMVEDVTNVSQREKEASTA</sequence>
<protein>
    <submittedName>
        <fullName evidence="1">Uncharacterized protein</fullName>
    </submittedName>
</protein>
<dbReference type="EMBL" id="AP025739">
    <property type="protein sequence ID" value="BDI28011.1"/>
    <property type="molecule type" value="Genomic_DNA"/>
</dbReference>
<organism evidence="1 2">
    <name type="scientific">Capsulimonas corticalis</name>
    <dbReference type="NCBI Taxonomy" id="2219043"/>
    <lineage>
        <taxon>Bacteria</taxon>
        <taxon>Bacillati</taxon>
        <taxon>Armatimonadota</taxon>
        <taxon>Armatimonadia</taxon>
        <taxon>Capsulimonadales</taxon>
        <taxon>Capsulimonadaceae</taxon>
        <taxon>Capsulimonas</taxon>
    </lineage>
</organism>
<name>A0A402CRL2_9BACT</name>
<dbReference type="Proteomes" id="UP000287394">
    <property type="component" value="Chromosome"/>
</dbReference>
<evidence type="ECO:0000313" key="1">
    <source>
        <dbReference type="EMBL" id="BDI28011.1"/>
    </source>
</evidence>
<dbReference type="AlphaFoldDB" id="A0A402CRL2"/>
<reference evidence="1 2" key="1">
    <citation type="journal article" date="2019" name="Int. J. Syst. Evol. Microbiol.">
        <title>Capsulimonas corticalis gen. nov., sp. nov., an aerobic capsulated bacterium, of a novel bacterial order, Capsulimonadales ord. nov., of the class Armatimonadia of the phylum Armatimonadetes.</title>
        <authorList>
            <person name="Li J."/>
            <person name="Kudo C."/>
            <person name="Tonouchi A."/>
        </authorList>
    </citation>
    <scope>NUCLEOTIDE SEQUENCE [LARGE SCALE GENOMIC DNA]</scope>
    <source>
        <strain evidence="1 2">AX-7</strain>
    </source>
</reference>
<keyword evidence="2" id="KW-1185">Reference proteome</keyword>
<evidence type="ECO:0000313" key="2">
    <source>
        <dbReference type="Proteomes" id="UP000287394"/>
    </source>
</evidence>
<gene>
    <name evidence="1" type="ORF">CCAX7_000620</name>
</gene>
<dbReference type="RefSeq" id="WP_119319971.1">
    <property type="nucleotide sequence ID" value="NZ_AP025739.1"/>
</dbReference>
<dbReference type="KEGG" id="ccot:CCAX7_000620"/>
<proteinExistence type="predicted"/>